<dbReference type="InterPro" id="IPR036661">
    <property type="entry name" value="Luciferase-like_sf"/>
</dbReference>
<evidence type="ECO:0000313" key="4">
    <source>
        <dbReference type="EMBL" id="MFD2757439.1"/>
    </source>
</evidence>
<feature type="domain" description="Luciferase-like" evidence="3">
    <location>
        <begin position="1"/>
        <end position="317"/>
    </location>
</feature>
<dbReference type="EC" id="1.-.-.-" evidence="4"/>
<dbReference type="InterPro" id="IPR050766">
    <property type="entry name" value="Bact_Lucif_Oxidored"/>
</dbReference>
<dbReference type="EMBL" id="JBHUNE010000003">
    <property type="protein sequence ID" value="MFD2757439.1"/>
    <property type="molecule type" value="Genomic_DNA"/>
</dbReference>
<sequence length="348" mass="39156">MRFSLFVHMERWNDEVPHQQAWDDLVELTQLAEEGGFSTVWIGEHHAMEFTASPSPFPQLAYLAAKTERIRLGAGTVIAPFWHPVRAAGETALLDVISKGRAEIGVARGAYQFEFDRLAGGLSARDGGSYLRELVPAMVKLWEGDYAHDGEHWQFPTSTAVPNPVQQSGPPVWIAARDPNTHDWAVEHGYNIMVTPLSKDDDEVVDLMNKVNTAVANHPEVEGRPEVMVLRHTIVHPADEPEGWRPGAEAINRYYRTFGAWASNKQTPERGFLEPLPEADFADKPEYSPEALHRSAIIGTPEEVTARVRSYEELGYTEFGFWIDNSMTHAEKRASLELFLREVVPNFQ</sequence>
<evidence type="ECO:0000259" key="3">
    <source>
        <dbReference type="Pfam" id="PF00296"/>
    </source>
</evidence>
<keyword evidence="2" id="KW-0503">Monooxygenase</keyword>
<name>A0ABW5UVJ4_9MICO</name>
<dbReference type="RefSeq" id="WP_019617984.1">
    <property type="nucleotide sequence ID" value="NZ_JBHUNE010000003.1"/>
</dbReference>
<dbReference type="Gene3D" id="3.20.20.30">
    <property type="entry name" value="Luciferase-like domain"/>
    <property type="match status" value="1"/>
</dbReference>
<evidence type="ECO:0000256" key="1">
    <source>
        <dbReference type="ARBA" id="ARBA00023002"/>
    </source>
</evidence>
<comment type="caution">
    <text evidence="4">The sequence shown here is derived from an EMBL/GenBank/DDBJ whole genome shotgun (WGS) entry which is preliminary data.</text>
</comment>
<dbReference type="GO" id="GO:0016491">
    <property type="term" value="F:oxidoreductase activity"/>
    <property type="evidence" value="ECO:0007669"/>
    <property type="project" value="UniProtKB-KW"/>
</dbReference>
<dbReference type="Pfam" id="PF00296">
    <property type="entry name" value="Bac_luciferase"/>
    <property type="match status" value="1"/>
</dbReference>
<protein>
    <submittedName>
        <fullName evidence="4">LLM class flavin-dependent oxidoreductase</fullName>
        <ecNumber evidence="4">1.-.-.-</ecNumber>
    </submittedName>
</protein>
<dbReference type="PANTHER" id="PTHR30137">
    <property type="entry name" value="LUCIFERASE-LIKE MONOOXYGENASE"/>
    <property type="match status" value="1"/>
</dbReference>
<keyword evidence="5" id="KW-1185">Reference proteome</keyword>
<dbReference type="InterPro" id="IPR011251">
    <property type="entry name" value="Luciferase-like_dom"/>
</dbReference>
<dbReference type="SUPFAM" id="SSF51679">
    <property type="entry name" value="Bacterial luciferase-like"/>
    <property type="match status" value="1"/>
</dbReference>
<evidence type="ECO:0000313" key="5">
    <source>
        <dbReference type="Proteomes" id="UP001597492"/>
    </source>
</evidence>
<accession>A0ABW5UVJ4</accession>
<evidence type="ECO:0000256" key="2">
    <source>
        <dbReference type="ARBA" id="ARBA00023033"/>
    </source>
</evidence>
<proteinExistence type="predicted"/>
<dbReference type="Proteomes" id="UP001597492">
    <property type="component" value="Unassembled WGS sequence"/>
</dbReference>
<organism evidence="4 5">
    <name type="scientific">Gulosibacter faecalis</name>
    <dbReference type="NCBI Taxonomy" id="272240"/>
    <lineage>
        <taxon>Bacteria</taxon>
        <taxon>Bacillati</taxon>
        <taxon>Actinomycetota</taxon>
        <taxon>Actinomycetes</taxon>
        <taxon>Micrococcales</taxon>
        <taxon>Microbacteriaceae</taxon>
        <taxon>Gulosibacter</taxon>
    </lineage>
</organism>
<dbReference type="PANTHER" id="PTHR30137:SF8">
    <property type="entry name" value="BLR5498 PROTEIN"/>
    <property type="match status" value="1"/>
</dbReference>
<reference evidence="5" key="1">
    <citation type="journal article" date="2019" name="Int. J. Syst. Evol. Microbiol.">
        <title>The Global Catalogue of Microorganisms (GCM) 10K type strain sequencing project: providing services to taxonomists for standard genome sequencing and annotation.</title>
        <authorList>
            <consortium name="The Broad Institute Genomics Platform"/>
            <consortium name="The Broad Institute Genome Sequencing Center for Infectious Disease"/>
            <person name="Wu L."/>
            <person name="Ma J."/>
        </authorList>
    </citation>
    <scope>NUCLEOTIDE SEQUENCE [LARGE SCALE GENOMIC DNA]</scope>
    <source>
        <strain evidence="5">TISTR 1514</strain>
    </source>
</reference>
<gene>
    <name evidence="4" type="ORF">ACFSW7_03480</name>
</gene>
<keyword evidence="1 4" id="KW-0560">Oxidoreductase</keyword>